<organism evidence="8 9">
    <name type="scientific">Tetrahymena thermophila (strain SB210)</name>
    <dbReference type="NCBI Taxonomy" id="312017"/>
    <lineage>
        <taxon>Eukaryota</taxon>
        <taxon>Sar</taxon>
        <taxon>Alveolata</taxon>
        <taxon>Ciliophora</taxon>
        <taxon>Intramacronucleata</taxon>
        <taxon>Oligohymenophorea</taxon>
        <taxon>Hymenostomatida</taxon>
        <taxon>Tetrahymenina</taxon>
        <taxon>Tetrahymenidae</taxon>
        <taxon>Tetrahymena</taxon>
    </lineage>
</organism>
<dbReference type="STRING" id="312017.Q22Z03"/>
<proteinExistence type="inferred from homology"/>
<dbReference type="OMA" id="SWIKINA"/>
<dbReference type="HOGENOM" id="CLU_030733_3_1_1"/>
<dbReference type="GO" id="GO:0008160">
    <property type="term" value="F:protein tyrosine phosphatase activator activity"/>
    <property type="evidence" value="ECO:0007669"/>
    <property type="project" value="TreeGrafter"/>
</dbReference>
<comment type="subcellular location">
    <subcellularLocation>
        <location evidence="2 7">Cytoplasm</location>
    </subcellularLocation>
</comment>
<reference evidence="9" key="1">
    <citation type="journal article" date="2006" name="PLoS Biol.">
        <title>Macronuclear genome sequence of the ciliate Tetrahymena thermophila, a model eukaryote.</title>
        <authorList>
            <person name="Eisen J.A."/>
            <person name="Coyne R.S."/>
            <person name="Wu M."/>
            <person name="Wu D."/>
            <person name="Thiagarajan M."/>
            <person name="Wortman J.R."/>
            <person name="Badger J.H."/>
            <person name="Ren Q."/>
            <person name="Amedeo P."/>
            <person name="Jones K.M."/>
            <person name="Tallon L.J."/>
            <person name="Delcher A.L."/>
            <person name="Salzberg S.L."/>
            <person name="Silva J.C."/>
            <person name="Haas B.J."/>
            <person name="Majoros W.H."/>
            <person name="Farzad M."/>
            <person name="Carlton J.M."/>
            <person name="Smith R.K. Jr."/>
            <person name="Garg J."/>
            <person name="Pearlman R.E."/>
            <person name="Karrer K.M."/>
            <person name="Sun L."/>
            <person name="Manning G."/>
            <person name="Elde N.C."/>
            <person name="Turkewitz A.P."/>
            <person name="Asai D.J."/>
            <person name="Wilkes D.E."/>
            <person name="Wang Y."/>
            <person name="Cai H."/>
            <person name="Collins K."/>
            <person name="Stewart B.A."/>
            <person name="Lee S.R."/>
            <person name="Wilamowska K."/>
            <person name="Weinberg Z."/>
            <person name="Ruzzo W.L."/>
            <person name="Wloga D."/>
            <person name="Gaertig J."/>
            <person name="Frankel J."/>
            <person name="Tsao C.-C."/>
            <person name="Gorovsky M.A."/>
            <person name="Keeling P.J."/>
            <person name="Waller R.F."/>
            <person name="Patron N.J."/>
            <person name="Cherry J.M."/>
            <person name="Stover N.A."/>
            <person name="Krieger C.J."/>
            <person name="del Toro C."/>
            <person name="Ryder H.F."/>
            <person name="Williamson S.C."/>
            <person name="Barbeau R.A."/>
            <person name="Hamilton E.P."/>
            <person name="Orias E."/>
        </authorList>
    </citation>
    <scope>NUCLEOTIDE SEQUENCE [LARGE SCALE GENOMIC DNA]</scope>
    <source>
        <strain evidence="9">SB210</strain>
    </source>
</reference>
<evidence type="ECO:0000256" key="7">
    <source>
        <dbReference type="RuleBase" id="RU361210"/>
    </source>
</evidence>
<dbReference type="GO" id="GO:0003755">
    <property type="term" value="F:peptidyl-prolyl cis-trans isomerase activity"/>
    <property type="evidence" value="ECO:0007669"/>
    <property type="project" value="UniProtKB-KW"/>
</dbReference>
<name>Q22Z03_TETTS</name>
<evidence type="ECO:0000313" key="9">
    <source>
        <dbReference type="Proteomes" id="UP000009168"/>
    </source>
</evidence>
<keyword evidence="9" id="KW-1185">Reference proteome</keyword>
<comment type="function">
    <text evidence="7">PPIases accelerate the folding of proteins. It catalyzes the cis-trans isomerization of proline imidic peptide bonds in oligopeptides.</text>
</comment>
<dbReference type="SUPFAM" id="SSF140984">
    <property type="entry name" value="PTPA-like"/>
    <property type="match status" value="1"/>
</dbReference>
<dbReference type="FunCoup" id="Q22Z03">
    <property type="interactions" value="485"/>
</dbReference>
<dbReference type="EC" id="5.2.1.8" evidence="7"/>
<dbReference type="InterPro" id="IPR004327">
    <property type="entry name" value="Phstyr_phstse_ac"/>
</dbReference>
<evidence type="ECO:0000313" key="8">
    <source>
        <dbReference type="EMBL" id="EAR90518.2"/>
    </source>
</evidence>
<dbReference type="InterPro" id="IPR037218">
    <property type="entry name" value="PTPA_sf"/>
</dbReference>
<dbReference type="Pfam" id="PF03095">
    <property type="entry name" value="PTPA"/>
    <property type="match status" value="1"/>
</dbReference>
<dbReference type="InParanoid" id="Q22Z03"/>
<dbReference type="GO" id="GO:0005634">
    <property type="term" value="C:nucleus"/>
    <property type="evidence" value="ECO:0007669"/>
    <property type="project" value="TreeGrafter"/>
</dbReference>
<sequence length="310" mass="36168">MASDNIQSKWAQHQFEEPTKKLKTQEDVEIFKKSSTFQEYIIFVCEIQVSVKSKMISETKDNGKFQKVVQYLQELEGLLEKNPPIQQPMRFGNKAFKDWHADMIKSTDNFLAEYLPEPIKGAIVELRVYLQDSYGSNVRLDYGTGHEMAFAFFLLALKKLGLYDTSDLEVLCRCVFYKYINLMRKIQVTYMLEPAGSHGVWGLDDYHFLPFLFGSNELVNSQYVLDPSYIHKDDILKKYEKEYMYLHCIDFIKQQKKGPFFEHSPILNDISGAANWTKVAQGMVKMYQAEVLFKFPVVKHIFFGTILPFN</sequence>
<dbReference type="PANTHER" id="PTHR10012:SF0">
    <property type="entry name" value="SERINE_THREONINE-PROTEIN PHOSPHATASE 2A ACTIVATOR"/>
    <property type="match status" value="1"/>
</dbReference>
<dbReference type="GO" id="GO:0005737">
    <property type="term" value="C:cytoplasm"/>
    <property type="evidence" value="ECO:0007669"/>
    <property type="project" value="UniProtKB-SubCell"/>
</dbReference>
<dbReference type="Proteomes" id="UP000009168">
    <property type="component" value="Unassembled WGS sequence"/>
</dbReference>
<keyword evidence="5 7" id="KW-0697">Rotamase</keyword>
<evidence type="ECO:0000256" key="4">
    <source>
        <dbReference type="ARBA" id="ARBA00022490"/>
    </source>
</evidence>
<dbReference type="OrthoDB" id="16120at2759"/>
<keyword evidence="4 7" id="KW-0963">Cytoplasm</keyword>
<dbReference type="GO" id="GO:0007052">
    <property type="term" value="P:mitotic spindle organization"/>
    <property type="evidence" value="ECO:0007669"/>
    <property type="project" value="TreeGrafter"/>
</dbReference>
<evidence type="ECO:0000256" key="6">
    <source>
        <dbReference type="ARBA" id="ARBA00023235"/>
    </source>
</evidence>
<evidence type="ECO:0000256" key="5">
    <source>
        <dbReference type="ARBA" id="ARBA00023110"/>
    </source>
</evidence>
<accession>Q22Z03</accession>
<dbReference type="InterPro" id="IPR043170">
    <property type="entry name" value="PTPA_C_lid"/>
</dbReference>
<comment type="catalytic activity">
    <reaction evidence="1 7">
        <text>[protein]-peptidylproline (omega=180) = [protein]-peptidylproline (omega=0)</text>
        <dbReference type="Rhea" id="RHEA:16237"/>
        <dbReference type="Rhea" id="RHEA-COMP:10747"/>
        <dbReference type="Rhea" id="RHEA-COMP:10748"/>
        <dbReference type="ChEBI" id="CHEBI:83833"/>
        <dbReference type="ChEBI" id="CHEBI:83834"/>
        <dbReference type="EC" id="5.2.1.8"/>
    </reaction>
</comment>
<keyword evidence="6 7" id="KW-0413">Isomerase</keyword>
<comment type="similarity">
    <text evidence="3 7">Belongs to the PTPA-type PPIase family.</text>
</comment>
<dbReference type="GO" id="GO:0000159">
    <property type="term" value="C:protein phosphatase type 2A complex"/>
    <property type="evidence" value="ECO:0007669"/>
    <property type="project" value="TreeGrafter"/>
</dbReference>
<dbReference type="PIRSF" id="PIRSF016325">
    <property type="entry name" value="Phstyr_phstse_ac"/>
    <property type="match status" value="1"/>
</dbReference>
<dbReference type="FunFam" id="1.20.120.1150:FF:000002">
    <property type="entry name" value="Serine/threonine-protein phosphatase 2A activator"/>
    <property type="match status" value="1"/>
</dbReference>
<dbReference type="eggNOG" id="KOG2867">
    <property type="taxonomic scope" value="Eukaryota"/>
</dbReference>
<protein>
    <recommendedName>
        <fullName evidence="7">Serine/threonine-protein phosphatase 2A activator</fullName>
        <ecNumber evidence="7">5.2.1.8</ecNumber>
    </recommendedName>
    <alternativeName>
        <fullName evidence="7">Phosphotyrosyl phosphatase activator</fullName>
    </alternativeName>
</protein>
<gene>
    <name evidence="8" type="ORF">TTHERM_00118630</name>
</gene>
<dbReference type="Gene3D" id="1.20.120.1150">
    <property type="match status" value="1"/>
</dbReference>
<dbReference type="CDD" id="cd04087">
    <property type="entry name" value="PTPA"/>
    <property type="match status" value="1"/>
</dbReference>
<evidence type="ECO:0000256" key="3">
    <source>
        <dbReference type="ARBA" id="ARBA00011019"/>
    </source>
</evidence>
<dbReference type="KEGG" id="tet:TTHERM_00118630"/>
<evidence type="ECO:0000256" key="1">
    <source>
        <dbReference type="ARBA" id="ARBA00000971"/>
    </source>
</evidence>
<evidence type="ECO:0000256" key="2">
    <source>
        <dbReference type="ARBA" id="ARBA00004496"/>
    </source>
</evidence>
<dbReference type="AlphaFoldDB" id="Q22Z03"/>
<dbReference type="GeneID" id="7845716"/>
<dbReference type="PANTHER" id="PTHR10012">
    <property type="entry name" value="SERINE/THREONINE-PROTEIN PHOSPHATASE 2A REGULATORY SUBUNIT B"/>
    <property type="match status" value="1"/>
</dbReference>
<dbReference type="RefSeq" id="XP_001010763.2">
    <property type="nucleotide sequence ID" value="XM_001010763.3"/>
</dbReference>
<dbReference type="EMBL" id="GG662798">
    <property type="protein sequence ID" value="EAR90518.2"/>
    <property type="molecule type" value="Genomic_DNA"/>
</dbReference>